<feature type="transmembrane region" description="Helical" evidence="18">
    <location>
        <begin position="468"/>
        <end position="487"/>
    </location>
</feature>
<evidence type="ECO:0000256" key="3">
    <source>
        <dbReference type="ARBA" id="ARBA00007367"/>
    </source>
</evidence>
<dbReference type="GO" id="GO:0003735">
    <property type="term" value="F:structural constituent of ribosome"/>
    <property type="evidence" value="ECO:0007669"/>
    <property type="project" value="InterPro"/>
</dbReference>
<accession>A0AAV7ZUJ2</accession>
<keyword evidence="8" id="KW-0967">Endosome</keyword>
<gene>
    <name evidence="20" type="ORF">M0812_10690</name>
</gene>
<keyword evidence="16" id="KW-0050">Antiport</keyword>
<evidence type="ECO:0000256" key="2">
    <source>
        <dbReference type="ARBA" id="ARBA00004651"/>
    </source>
</evidence>
<dbReference type="GO" id="GO:0005840">
    <property type="term" value="C:ribosome"/>
    <property type="evidence" value="ECO:0007669"/>
    <property type="project" value="UniProtKB-KW"/>
</dbReference>
<evidence type="ECO:0000256" key="11">
    <source>
        <dbReference type="ARBA" id="ARBA00023053"/>
    </source>
</evidence>
<evidence type="ECO:0000256" key="5">
    <source>
        <dbReference type="ARBA" id="ARBA00022448"/>
    </source>
</evidence>
<feature type="region of interest" description="Disordered" evidence="17">
    <location>
        <begin position="570"/>
        <end position="670"/>
    </location>
</feature>
<feature type="transmembrane region" description="Helical" evidence="18">
    <location>
        <begin position="140"/>
        <end position="158"/>
    </location>
</feature>
<dbReference type="GO" id="GO:0051453">
    <property type="term" value="P:regulation of intracellular pH"/>
    <property type="evidence" value="ECO:0007669"/>
    <property type="project" value="TreeGrafter"/>
</dbReference>
<dbReference type="Pfam" id="PF01198">
    <property type="entry name" value="Ribosomal_L31e"/>
    <property type="match status" value="1"/>
</dbReference>
<evidence type="ECO:0000256" key="12">
    <source>
        <dbReference type="ARBA" id="ARBA00023065"/>
    </source>
</evidence>
<keyword evidence="13 18" id="KW-0472">Membrane</keyword>
<evidence type="ECO:0000256" key="9">
    <source>
        <dbReference type="ARBA" id="ARBA00022980"/>
    </source>
</evidence>
<sequence>MSQKAKNWKDKKPKAEIVTREYTIHLHKLLHNVSYKRRAPKAIKVIKHFTNREMGTKDVRVDPEVNKFIWSKGIKNVPFRIRVRLERQINEDEEAKERLYTRFDIMSNTTYGHYGLVIFILIIGIVVYFAHFLRSRQIQFIHETGIAIIFGLVVGLIINYSSEGSSLQEFVKFQPEVFFLYFLPQIIFESGYNMKRKSFFKNSLSIFLFAFVGTLISTLFISFMLMALVKLDWVKVNLSVRDCLIFGSLVSATDPVSVLAIFKNMGVPMNLFANVFGESIMNDAIAIVLVKTFLKFDQDTFGAGFVFKSIGIFIGVFLGSLSIGIFMGMFTSLMLKHTRIRDAPALETSFLLICAWFSFFLAEEIGLSGIASVVFCGIVDAHYSFNNLSDASKVNSKQFVHILALVSELFIFIYLGLATFSFSHSYDWALIGFMLLFCFAGRALNIYPLSWINNWFKKPQKRLKNKEIFMIYFSGLRGAIAFALSLYTESSSGDTIITTTLMIVFFMVFICGGLTPPLLKLCNFQEKDSKNVDNNELQQNNAPKIKSKSKFLHIDRKYIKPFLTNKTFRSDPLQEFQSNDTDEDLINGNKNDQSSSSISNNELNKEILNSSSLTTNSDIELNTNKKKNETDNEKKNDTDTDNGNEKKNDTDNDEIVESIGDDTTTSSEDD</sequence>
<dbReference type="InterPro" id="IPR004709">
    <property type="entry name" value="NaH_exchanger"/>
</dbReference>
<feature type="domain" description="Cation/H+ exchanger transmembrane" evidence="19">
    <location>
        <begin position="125"/>
        <end position="520"/>
    </location>
</feature>
<evidence type="ECO:0000256" key="7">
    <source>
        <dbReference type="ARBA" id="ARBA00022692"/>
    </source>
</evidence>
<dbReference type="InterPro" id="IPR000054">
    <property type="entry name" value="Ribosomal_eL31"/>
</dbReference>
<evidence type="ECO:0000256" key="1">
    <source>
        <dbReference type="ARBA" id="ARBA00004195"/>
    </source>
</evidence>
<evidence type="ECO:0000313" key="20">
    <source>
        <dbReference type="EMBL" id="KAJ3444829.1"/>
    </source>
</evidence>
<protein>
    <recommendedName>
        <fullName evidence="16">Sodium/hydrogen exchanger</fullName>
    </recommendedName>
</protein>
<dbReference type="Gene3D" id="3.10.440.10">
    <property type="match status" value="1"/>
</dbReference>
<feature type="compositionally biased region" description="Basic and acidic residues" evidence="17">
    <location>
        <begin position="626"/>
        <end position="650"/>
    </location>
</feature>
<keyword evidence="6" id="KW-1003">Cell membrane</keyword>
<dbReference type="GO" id="GO:1990904">
    <property type="term" value="C:ribonucleoprotein complex"/>
    <property type="evidence" value="ECO:0007669"/>
    <property type="project" value="UniProtKB-KW"/>
</dbReference>
<comment type="caution">
    <text evidence="20">The sequence shown here is derived from an EMBL/GenBank/DDBJ whole genome shotgun (WGS) entry which is preliminary data.</text>
</comment>
<feature type="compositionally biased region" description="Polar residues" evidence="17">
    <location>
        <begin position="661"/>
        <end position="670"/>
    </location>
</feature>
<organism evidence="20 21">
    <name type="scientific">Anaeramoeba flamelloides</name>
    <dbReference type="NCBI Taxonomy" id="1746091"/>
    <lineage>
        <taxon>Eukaryota</taxon>
        <taxon>Metamonada</taxon>
        <taxon>Anaeramoebidae</taxon>
        <taxon>Anaeramoeba</taxon>
    </lineage>
</organism>
<dbReference type="Proteomes" id="UP001146793">
    <property type="component" value="Unassembled WGS sequence"/>
</dbReference>
<evidence type="ECO:0000256" key="14">
    <source>
        <dbReference type="ARBA" id="ARBA00023201"/>
    </source>
</evidence>
<evidence type="ECO:0000313" key="21">
    <source>
        <dbReference type="Proteomes" id="UP001146793"/>
    </source>
</evidence>
<dbReference type="FunFam" id="3.10.440.10:FF:000001">
    <property type="entry name" value="60S ribosomal protein L31"/>
    <property type="match status" value="1"/>
</dbReference>
<keyword evidence="15" id="KW-0687">Ribonucleoprotein</keyword>
<dbReference type="SMART" id="SM01380">
    <property type="entry name" value="Ribosomal_L31e"/>
    <property type="match status" value="1"/>
</dbReference>
<keyword evidence="7 16" id="KW-0812">Transmembrane</keyword>
<comment type="similarity">
    <text evidence="4">Belongs to the eukaryotic ribosomal protein eL31 family.</text>
</comment>
<evidence type="ECO:0000256" key="17">
    <source>
        <dbReference type="SAM" id="MobiDB-lite"/>
    </source>
</evidence>
<feature type="compositionally biased region" description="Acidic residues" evidence="17">
    <location>
        <begin position="651"/>
        <end position="660"/>
    </location>
</feature>
<dbReference type="InterPro" id="IPR018422">
    <property type="entry name" value="Cation/H_exchanger_CPA1"/>
</dbReference>
<dbReference type="PRINTS" id="PR01088">
    <property type="entry name" value="NAHEXCHNGR6"/>
</dbReference>
<dbReference type="InterPro" id="IPR023621">
    <property type="entry name" value="Ribosomal_eL31_dom_sf"/>
</dbReference>
<dbReference type="AlphaFoldDB" id="A0AAV7ZUJ2"/>
<name>A0AAV7ZUJ2_9EUKA</name>
<feature type="transmembrane region" description="Helical" evidence="18">
    <location>
        <begin position="271"/>
        <end position="290"/>
    </location>
</feature>
<dbReference type="PANTHER" id="PTHR10110:SF187">
    <property type="entry name" value="SODIUM_HYDROGEN EXCHANGER"/>
    <property type="match status" value="1"/>
</dbReference>
<evidence type="ECO:0000256" key="8">
    <source>
        <dbReference type="ARBA" id="ARBA00022753"/>
    </source>
</evidence>
<feature type="transmembrane region" description="Helical" evidence="18">
    <location>
        <begin position="499"/>
        <end position="519"/>
    </location>
</feature>
<evidence type="ECO:0000256" key="6">
    <source>
        <dbReference type="ARBA" id="ARBA00022475"/>
    </source>
</evidence>
<feature type="compositionally biased region" description="Polar residues" evidence="17">
    <location>
        <begin position="588"/>
        <end position="621"/>
    </location>
</feature>
<dbReference type="InterPro" id="IPR020052">
    <property type="entry name" value="Ribosomal_eL31_CS"/>
</dbReference>
<keyword evidence="11" id="KW-0915">Sodium</keyword>
<proteinExistence type="inferred from homology"/>
<dbReference type="GO" id="GO:0005886">
    <property type="term" value="C:plasma membrane"/>
    <property type="evidence" value="ECO:0007669"/>
    <property type="project" value="UniProtKB-SubCell"/>
</dbReference>
<evidence type="ECO:0000259" key="19">
    <source>
        <dbReference type="Pfam" id="PF00999"/>
    </source>
</evidence>
<dbReference type="EMBL" id="JANTQA010000023">
    <property type="protein sequence ID" value="KAJ3444829.1"/>
    <property type="molecule type" value="Genomic_DNA"/>
</dbReference>
<dbReference type="GO" id="GO:0098719">
    <property type="term" value="P:sodium ion import across plasma membrane"/>
    <property type="evidence" value="ECO:0007669"/>
    <property type="project" value="TreeGrafter"/>
</dbReference>
<dbReference type="GO" id="GO:0055038">
    <property type="term" value="C:recycling endosome membrane"/>
    <property type="evidence" value="ECO:0007669"/>
    <property type="project" value="UniProtKB-SubCell"/>
</dbReference>
<evidence type="ECO:0000256" key="18">
    <source>
        <dbReference type="SAM" id="Phobius"/>
    </source>
</evidence>
<dbReference type="PROSITE" id="PS01144">
    <property type="entry name" value="RIBOSOMAL_L31E"/>
    <property type="match status" value="1"/>
</dbReference>
<keyword evidence="9" id="KW-0689">Ribosomal protein</keyword>
<comment type="similarity">
    <text evidence="3 16">Belongs to the monovalent cation:proton antiporter 1 (CPA1) transporter (TC 2.A.36) family.</text>
</comment>
<dbReference type="SUPFAM" id="SSF54575">
    <property type="entry name" value="Ribosomal protein L31e"/>
    <property type="match status" value="1"/>
</dbReference>
<dbReference type="PANTHER" id="PTHR10110">
    <property type="entry name" value="SODIUM/HYDROGEN EXCHANGER"/>
    <property type="match status" value="1"/>
</dbReference>
<feature type="transmembrane region" description="Helical" evidence="18">
    <location>
        <begin position="111"/>
        <end position="133"/>
    </location>
</feature>
<reference evidence="20" key="1">
    <citation type="submission" date="2022-08" db="EMBL/GenBank/DDBJ databases">
        <title>Novel sulphate-reducing endosymbionts in the free-living metamonad Anaeramoeba.</title>
        <authorList>
            <person name="Jerlstrom-Hultqvist J."/>
            <person name="Cepicka I."/>
            <person name="Gallot-Lavallee L."/>
            <person name="Salas-Leiva D."/>
            <person name="Curtis B.A."/>
            <person name="Zahonova K."/>
            <person name="Pipaliya S."/>
            <person name="Dacks J."/>
            <person name="Roger A.J."/>
        </authorList>
    </citation>
    <scope>NUCLEOTIDE SEQUENCE</scope>
    <source>
        <strain evidence="20">Busselton2</strain>
    </source>
</reference>
<dbReference type="GO" id="GO:0006412">
    <property type="term" value="P:translation"/>
    <property type="evidence" value="ECO:0007669"/>
    <property type="project" value="InterPro"/>
</dbReference>
<comment type="subcellular location">
    <subcellularLocation>
        <location evidence="2">Cell membrane</location>
        <topology evidence="2">Multi-pass membrane protein</topology>
    </subcellularLocation>
    <subcellularLocation>
        <location evidence="1">Recycling endosome membrane</location>
        <topology evidence="1">Multi-pass membrane protein</topology>
    </subcellularLocation>
</comment>
<keyword evidence="5 16" id="KW-0813">Transport</keyword>
<evidence type="ECO:0000256" key="4">
    <source>
        <dbReference type="ARBA" id="ARBA00010808"/>
    </source>
</evidence>
<dbReference type="PRINTS" id="PR01084">
    <property type="entry name" value="NAHEXCHNGR"/>
</dbReference>
<keyword evidence="12 16" id="KW-0406">Ion transport</keyword>
<dbReference type="CDD" id="cd00463">
    <property type="entry name" value="Ribosomal_L31e"/>
    <property type="match status" value="1"/>
</dbReference>
<feature type="transmembrane region" description="Helical" evidence="18">
    <location>
        <begin position="428"/>
        <end position="447"/>
    </location>
</feature>
<dbReference type="InterPro" id="IPR006153">
    <property type="entry name" value="Cation/H_exchanger_TM"/>
</dbReference>
<evidence type="ECO:0000256" key="16">
    <source>
        <dbReference type="RuleBase" id="RU003722"/>
    </source>
</evidence>
<evidence type="ECO:0000256" key="15">
    <source>
        <dbReference type="ARBA" id="ARBA00023274"/>
    </source>
</evidence>
<dbReference type="NCBIfam" id="TIGR00840">
    <property type="entry name" value="b_cpa1"/>
    <property type="match status" value="1"/>
</dbReference>
<keyword evidence="14 16" id="KW-0739">Sodium transport</keyword>
<dbReference type="InterPro" id="IPR002090">
    <property type="entry name" value="NHE-6/7/9"/>
</dbReference>
<dbReference type="Pfam" id="PF00999">
    <property type="entry name" value="Na_H_Exchanger"/>
    <property type="match status" value="1"/>
</dbReference>
<feature type="transmembrane region" description="Helical" evidence="18">
    <location>
        <begin position="400"/>
        <end position="422"/>
    </location>
</feature>
<dbReference type="GO" id="GO:0015385">
    <property type="term" value="F:sodium:proton antiporter activity"/>
    <property type="evidence" value="ECO:0007669"/>
    <property type="project" value="InterPro"/>
</dbReference>
<evidence type="ECO:0000256" key="13">
    <source>
        <dbReference type="ARBA" id="ARBA00023136"/>
    </source>
</evidence>
<dbReference type="Gene3D" id="6.10.140.1330">
    <property type="match status" value="1"/>
</dbReference>
<keyword evidence="10 18" id="KW-1133">Transmembrane helix</keyword>
<feature type="transmembrane region" description="Helical" evidence="18">
    <location>
        <begin position="310"/>
        <end position="333"/>
    </location>
</feature>
<feature type="transmembrane region" description="Helical" evidence="18">
    <location>
        <begin position="206"/>
        <end position="229"/>
    </location>
</feature>
<evidence type="ECO:0000256" key="10">
    <source>
        <dbReference type="ARBA" id="ARBA00022989"/>
    </source>
</evidence>
<dbReference type="GO" id="GO:0015386">
    <property type="term" value="F:potassium:proton antiporter activity"/>
    <property type="evidence" value="ECO:0007669"/>
    <property type="project" value="TreeGrafter"/>
</dbReference>